<protein>
    <recommendedName>
        <fullName evidence="6">LRRNT domain-containing protein</fullName>
    </recommendedName>
</protein>
<dbReference type="GO" id="GO:0005886">
    <property type="term" value="C:plasma membrane"/>
    <property type="evidence" value="ECO:0007669"/>
    <property type="project" value="TreeGrafter"/>
</dbReference>
<evidence type="ECO:0000256" key="1">
    <source>
        <dbReference type="ARBA" id="ARBA00022614"/>
    </source>
</evidence>
<keyword evidence="8" id="KW-1185">Reference proteome</keyword>
<feature type="signal peptide" evidence="5">
    <location>
        <begin position="1"/>
        <end position="21"/>
    </location>
</feature>
<dbReference type="PANTHER" id="PTHR24369">
    <property type="entry name" value="ANTIGEN BSP, PUTATIVE-RELATED"/>
    <property type="match status" value="1"/>
</dbReference>
<feature type="region of interest" description="Disordered" evidence="4">
    <location>
        <begin position="239"/>
        <end position="266"/>
    </location>
</feature>
<evidence type="ECO:0000256" key="3">
    <source>
        <dbReference type="ARBA" id="ARBA00022737"/>
    </source>
</evidence>
<dbReference type="PANTHER" id="PTHR24369:SF213">
    <property type="entry name" value="INSULIN LIKE GROWTH FACTOR BINDING PROTEIN ACID LABILE SUBUNIT"/>
    <property type="match status" value="1"/>
</dbReference>
<dbReference type="InterPro" id="IPR050541">
    <property type="entry name" value="LRR_TM_domain-containing"/>
</dbReference>
<dbReference type="Gene3D" id="3.80.10.10">
    <property type="entry name" value="Ribonuclease Inhibitor"/>
    <property type="match status" value="1"/>
</dbReference>
<dbReference type="Pfam" id="PF13855">
    <property type="entry name" value="LRR_8"/>
    <property type="match status" value="1"/>
</dbReference>
<name>A0A9Q1III4_SYNKA</name>
<evidence type="ECO:0000256" key="5">
    <source>
        <dbReference type="SAM" id="SignalP"/>
    </source>
</evidence>
<evidence type="ECO:0000313" key="8">
    <source>
        <dbReference type="Proteomes" id="UP001152622"/>
    </source>
</evidence>
<evidence type="ECO:0000256" key="4">
    <source>
        <dbReference type="SAM" id="MobiDB-lite"/>
    </source>
</evidence>
<feature type="domain" description="LRRNT" evidence="6">
    <location>
        <begin position="22"/>
        <end position="56"/>
    </location>
</feature>
<dbReference type="AlphaFoldDB" id="A0A9Q1III4"/>
<evidence type="ECO:0000256" key="2">
    <source>
        <dbReference type="ARBA" id="ARBA00022729"/>
    </source>
</evidence>
<keyword evidence="3" id="KW-0677">Repeat</keyword>
<dbReference type="InterPro" id="IPR001611">
    <property type="entry name" value="Leu-rich_rpt"/>
</dbReference>
<dbReference type="InterPro" id="IPR032675">
    <property type="entry name" value="LRR_dom_sf"/>
</dbReference>
<proteinExistence type="predicted"/>
<dbReference type="Proteomes" id="UP001152622">
    <property type="component" value="Chromosome 15"/>
</dbReference>
<keyword evidence="1" id="KW-0433">Leucine-rich repeat</keyword>
<evidence type="ECO:0000259" key="6">
    <source>
        <dbReference type="SMART" id="SM00013"/>
    </source>
</evidence>
<feature type="chain" id="PRO_5040224016" description="LRRNT domain-containing protein" evidence="5">
    <location>
        <begin position="22"/>
        <end position="336"/>
    </location>
</feature>
<dbReference type="InterPro" id="IPR003591">
    <property type="entry name" value="Leu-rich_rpt_typical-subtyp"/>
</dbReference>
<gene>
    <name evidence="7" type="ORF">SKAU_G00330900</name>
</gene>
<dbReference type="SMART" id="SM00369">
    <property type="entry name" value="LRR_TYP"/>
    <property type="match status" value="4"/>
</dbReference>
<reference evidence="7" key="1">
    <citation type="journal article" date="2023" name="Science">
        <title>Genome structures resolve the early diversification of teleost fishes.</title>
        <authorList>
            <person name="Parey E."/>
            <person name="Louis A."/>
            <person name="Montfort J."/>
            <person name="Bouchez O."/>
            <person name="Roques C."/>
            <person name="Iampietro C."/>
            <person name="Lluch J."/>
            <person name="Castinel A."/>
            <person name="Donnadieu C."/>
            <person name="Desvignes T."/>
            <person name="Floi Bucao C."/>
            <person name="Jouanno E."/>
            <person name="Wen M."/>
            <person name="Mejri S."/>
            <person name="Dirks R."/>
            <person name="Jansen H."/>
            <person name="Henkel C."/>
            <person name="Chen W.J."/>
            <person name="Zahm M."/>
            <person name="Cabau C."/>
            <person name="Klopp C."/>
            <person name="Thompson A.W."/>
            <person name="Robinson-Rechavi M."/>
            <person name="Braasch I."/>
            <person name="Lecointre G."/>
            <person name="Bobe J."/>
            <person name="Postlethwait J.H."/>
            <person name="Berthelot C."/>
            <person name="Roest Crollius H."/>
            <person name="Guiguen Y."/>
        </authorList>
    </citation>
    <scope>NUCLEOTIDE SEQUENCE</scope>
    <source>
        <strain evidence="7">WJC10195</strain>
    </source>
</reference>
<dbReference type="OrthoDB" id="8861968at2759"/>
<dbReference type="InterPro" id="IPR000372">
    <property type="entry name" value="LRRNT"/>
</dbReference>
<dbReference type="SUPFAM" id="SSF52058">
    <property type="entry name" value="L domain-like"/>
    <property type="match status" value="1"/>
</dbReference>
<accession>A0A9Q1III4</accession>
<dbReference type="SMART" id="SM00013">
    <property type="entry name" value="LRRNT"/>
    <property type="match status" value="1"/>
</dbReference>
<evidence type="ECO:0000313" key="7">
    <source>
        <dbReference type="EMBL" id="KAJ8340799.1"/>
    </source>
</evidence>
<sequence>MLNAVQRAFVCTLFCAGSVCAACPHLCECSEAAHTVKCVSKDLREIPSGIPGYTRNLFILGNQITRIGPESFKGLENVTNLSLSNNRITEVESHTFGGLRSLRSLDLSGNQLALIHPEALAISSGPLRDLNLSRASTTTPAVADLATALRRGMLGSLRQLDLSTNGLVLLPPAMFLPPAPRCSASCWLTIPLLAVHNGTFLGLEPLEELDLTHNGFRTFRRRLWGSWTGWGGLGSSWGRTRSPACAGSRNSPPGSTARERGSPTATSWCAHSRRSCATPPCVSSGGGPWVATATRRGRGRTWRCRPPTSSWGWCLALWAWSSSSCSTSTVRALRDG</sequence>
<keyword evidence="2 5" id="KW-0732">Signal</keyword>
<comment type="caution">
    <text evidence="7">The sequence shown here is derived from an EMBL/GenBank/DDBJ whole genome shotgun (WGS) entry which is preliminary data.</text>
</comment>
<organism evidence="7 8">
    <name type="scientific">Synaphobranchus kaupii</name>
    <name type="common">Kaup's arrowtooth eel</name>
    <dbReference type="NCBI Taxonomy" id="118154"/>
    <lineage>
        <taxon>Eukaryota</taxon>
        <taxon>Metazoa</taxon>
        <taxon>Chordata</taxon>
        <taxon>Craniata</taxon>
        <taxon>Vertebrata</taxon>
        <taxon>Euteleostomi</taxon>
        <taxon>Actinopterygii</taxon>
        <taxon>Neopterygii</taxon>
        <taxon>Teleostei</taxon>
        <taxon>Anguilliformes</taxon>
        <taxon>Synaphobranchidae</taxon>
        <taxon>Synaphobranchus</taxon>
    </lineage>
</organism>
<dbReference type="EMBL" id="JAINUF010000015">
    <property type="protein sequence ID" value="KAJ8340799.1"/>
    <property type="molecule type" value="Genomic_DNA"/>
</dbReference>
<dbReference type="PROSITE" id="PS51450">
    <property type="entry name" value="LRR"/>
    <property type="match status" value="1"/>
</dbReference>